<keyword evidence="4" id="KW-1185">Reference proteome</keyword>
<dbReference type="Pfam" id="PF03354">
    <property type="entry name" value="TerL_ATPase"/>
    <property type="match status" value="1"/>
</dbReference>
<feature type="domain" description="Terminase large subunit-like ATPase" evidence="1">
    <location>
        <begin position="96"/>
        <end position="268"/>
    </location>
</feature>
<evidence type="ECO:0000313" key="3">
    <source>
        <dbReference type="EMBL" id="TYP82062.1"/>
    </source>
</evidence>
<dbReference type="PANTHER" id="PTHR41287:SF1">
    <property type="entry name" value="PROTEIN YMFN"/>
    <property type="match status" value="1"/>
</dbReference>
<protein>
    <submittedName>
        <fullName evidence="3">Phage terminase large subunit-like protein</fullName>
    </submittedName>
</protein>
<gene>
    <name evidence="3" type="ORF">BD833_12046</name>
</gene>
<evidence type="ECO:0000259" key="2">
    <source>
        <dbReference type="Pfam" id="PF20441"/>
    </source>
</evidence>
<dbReference type="Proteomes" id="UP000322499">
    <property type="component" value="Unassembled WGS sequence"/>
</dbReference>
<evidence type="ECO:0000313" key="4">
    <source>
        <dbReference type="Proteomes" id="UP000322499"/>
    </source>
</evidence>
<accession>A0A5S5CMB4</accession>
<dbReference type="InterPro" id="IPR027417">
    <property type="entry name" value="P-loop_NTPase"/>
</dbReference>
<dbReference type="InterPro" id="IPR046461">
    <property type="entry name" value="TerL_ATPase"/>
</dbReference>
<dbReference type="Gene3D" id="3.40.50.300">
    <property type="entry name" value="P-loop containing nucleotide triphosphate hydrolases"/>
    <property type="match status" value="1"/>
</dbReference>
<dbReference type="PANTHER" id="PTHR41287">
    <property type="match status" value="1"/>
</dbReference>
<proteinExistence type="predicted"/>
<sequence length="582" mass="63822">MARRTRTPSPAADDVELPDAEELERLKLSPEVAWYLVSRGIPLPDCPPAIKTPEPGELGTPGVRFDPERVDRVLKAFGLLRHTKGKWAGQPLKPDPWQVAYVLAPVFGWVRFDEDAGRWVRVIRELYVDIPRKNGKSTTLGGIAVYMTAADGESGAEVIAAATTTEQAGFVFAPVKALVENAPALSKHLRAYAKRIVHPATASYFQAISSVADAQHGANIHCAVIDELHVHKSADMVETLETGTGSRDQPLVATITTADDGRPNTIYARKRKRIEQLAARVITDATVFGVVWAASKDDDPFVEATWRKANPGFGISPTRSFLAKEAAKAKDSPADLAKFLRLHLGIRTKQETKYLELGAWDDTAGMVDESKLVGRPCHGGLDLASVNDITALCWDFGDGDRHEVLWRFWIPEARMDDLDKRTAGEATVWKRNGILMTTPGNVIDNDFIVDTVLKDAERFEVRTIGFDRWGATDVVRRLGEEGLTCVPVGQGFASTSAPMKEILRLVLSRRYVHGGNPVMRWMVDNLAVRMDPAGNVKPDKDRSADKIDGVSAAVVAMKEHMDAGEAEDPVDSSVFVFGRGSR</sequence>
<reference evidence="3 4" key="1">
    <citation type="submission" date="2019-07" db="EMBL/GenBank/DDBJ databases">
        <title>Genomic Encyclopedia of Archaeal and Bacterial Type Strains, Phase II (KMG-II): from individual species to whole genera.</title>
        <authorList>
            <person name="Goeker M."/>
        </authorList>
    </citation>
    <scope>NUCLEOTIDE SEQUENCE [LARGE SCALE GENOMIC DNA]</scope>
    <source>
        <strain evidence="3 4">DSM 46842</strain>
    </source>
</reference>
<feature type="domain" description="Terminase large subunit-like endonuclease" evidence="2">
    <location>
        <begin position="282"/>
        <end position="560"/>
    </location>
</feature>
<dbReference type="InterPro" id="IPR005021">
    <property type="entry name" value="Terminase_largesu-like"/>
</dbReference>
<name>A0A5S5CMB4_9ACTN</name>
<dbReference type="InterPro" id="IPR046462">
    <property type="entry name" value="TerL_nuclease"/>
</dbReference>
<dbReference type="EMBL" id="VNHW01000020">
    <property type="protein sequence ID" value="TYP82062.1"/>
    <property type="molecule type" value="Genomic_DNA"/>
</dbReference>
<comment type="caution">
    <text evidence="3">The sequence shown here is derived from an EMBL/GenBank/DDBJ whole genome shotgun (WGS) entry which is preliminary data.</text>
</comment>
<dbReference type="Pfam" id="PF20441">
    <property type="entry name" value="TerL_nuclease"/>
    <property type="match status" value="1"/>
</dbReference>
<dbReference type="RefSeq" id="WP_166535098.1">
    <property type="nucleotide sequence ID" value="NZ_VNHW01000020.1"/>
</dbReference>
<organism evidence="3 4">
    <name type="scientific">Blastococcus xanthinilyticus</name>
    <dbReference type="NCBI Taxonomy" id="1564164"/>
    <lineage>
        <taxon>Bacteria</taxon>
        <taxon>Bacillati</taxon>
        <taxon>Actinomycetota</taxon>
        <taxon>Actinomycetes</taxon>
        <taxon>Geodermatophilales</taxon>
        <taxon>Geodermatophilaceae</taxon>
        <taxon>Blastococcus</taxon>
    </lineage>
</organism>
<dbReference type="AlphaFoldDB" id="A0A5S5CMB4"/>
<dbReference type="GO" id="GO:0004519">
    <property type="term" value="F:endonuclease activity"/>
    <property type="evidence" value="ECO:0007669"/>
    <property type="project" value="InterPro"/>
</dbReference>
<evidence type="ECO:0000259" key="1">
    <source>
        <dbReference type="Pfam" id="PF03354"/>
    </source>
</evidence>